<keyword evidence="2" id="KW-1185">Reference proteome</keyword>
<dbReference type="EMBL" id="SGWQ01000004">
    <property type="protein sequence ID" value="RZS38934.1"/>
    <property type="molecule type" value="Genomic_DNA"/>
</dbReference>
<comment type="caution">
    <text evidence="1">The sequence shown here is derived from an EMBL/GenBank/DDBJ whole genome shotgun (WGS) entry which is preliminary data.</text>
</comment>
<gene>
    <name evidence="1" type="ORF">EV193_104145</name>
</gene>
<organism evidence="1 2">
    <name type="scientific">Herbihabitans rhizosphaerae</name>
    <dbReference type="NCBI Taxonomy" id="1872711"/>
    <lineage>
        <taxon>Bacteria</taxon>
        <taxon>Bacillati</taxon>
        <taxon>Actinomycetota</taxon>
        <taxon>Actinomycetes</taxon>
        <taxon>Pseudonocardiales</taxon>
        <taxon>Pseudonocardiaceae</taxon>
        <taxon>Herbihabitans</taxon>
    </lineage>
</organism>
<dbReference type="Proteomes" id="UP000294257">
    <property type="component" value="Unassembled WGS sequence"/>
</dbReference>
<name>A0A4Q7KR23_9PSEU</name>
<accession>A0A4Q7KR23</accession>
<evidence type="ECO:0000313" key="2">
    <source>
        <dbReference type="Proteomes" id="UP000294257"/>
    </source>
</evidence>
<sequence length="67" mass="7393">MGRVQVGTWVKIDDVSMTYAICGDDIEFRLGSMTDGFDLIVTDRALTKLVATGTEALRTLSTSKREH</sequence>
<evidence type="ECO:0000313" key="1">
    <source>
        <dbReference type="EMBL" id="RZS38934.1"/>
    </source>
</evidence>
<proteinExistence type="predicted"/>
<protein>
    <submittedName>
        <fullName evidence="1">Uncharacterized protein</fullName>
    </submittedName>
</protein>
<dbReference type="AlphaFoldDB" id="A0A4Q7KR23"/>
<reference evidence="1 2" key="1">
    <citation type="submission" date="2019-02" db="EMBL/GenBank/DDBJ databases">
        <title>Genomic Encyclopedia of Type Strains, Phase IV (KMG-IV): sequencing the most valuable type-strain genomes for metagenomic binning, comparative biology and taxonomic classification.</title>
        <authorList>
            <person name="Goeker M."/>
        </authorList>
    </citation>
    <scope>NUCLEOTIDE SEQUENCE [LARGE SCALE GENOMIC DNA]</scope>
    <source>
        <strain evidence="1 2">DSM 101727</strain>
    </source>
</reference>